<evidence type="ECO:0000313" key="2">
    <source>
        <dbReference type="EMBL" id="KAJ8354445.1"/>
    </source>
</evidence>
<keyword evidence="3" id="KW-1185">Reference proteome</keyword>
<sequence>MTGTREKDCKVSEVRVFLQGSSSVIGEMEVPPNLPQWHPRPPRSDVSALRLRPRDPCGASGNSAHITDSMATRVETQIP</sequence>
<dbReference type="Proteomes" id="UP001152622">
    <property type="component" value="Chromosome 7"/>
</dbReference>
<protein>
    <submittedName>
        <fullName evidence="2">Uncharacterized protein</fullName>
    </submittedName>
</protein>
<evidence type="ECO:0000256" key="1">
    <source>
        <dbReference type="SAM" id="MobiDB-lite"/>
    </source>
</evidence>
<dbReference type="EMBL" id="JAINUF010000007">
    <property type="protein sequence ID" value="KAJ8354445.1"/>
    <property type="molecule type" value="Genomic_DNA"/>
</dbReference>
<gene>
    <name evidence="2" type="ORF">SKAU_G00220120</name>
</gene>
<name>A0A9Q1FAS5_SYNKA</name>
<proteinExistence type="predicted"/>
<reference evidence="2" key="1">
    <citation type="journal article" date="2023" name="Science">
        <title>Genome structures resolve the early diversification of teleost fishes.</title>
        <authorList>
            <person name="Parey E."/>
            <person name="Louis A."/>
            <person name="Montfort J."/>
            <person name="Bouchez O."/>
            <person name="Roques C."/>
            <person name="Iampietro C."/>
            <person name="Lluch J."/>
            <person name="Castinel A."/>
            <person name="Donnadieu C."/>
            <person name="Desvignes T."/>
            <person name="Floi Bucao C."/>
            <person name="Jouanno E."/>
            <person name="Wen M."/>
            <person name="Mejri S."/>
            <person name="Dirks R."/>
            <person name="Jansen H."/>
            <person name="Henkel C."/>
            <person name="Chen W.J."/>
            <person name="Zahm M."/>
            <person name="Cabau C."/>
            <person name="Klopp C."/>
            <person name="Thompson A.W."/>
            <person name="Robinson-Rechavi M."/>
            <person name="Braasch I."/>
            <person name="Lecointre G."/>
            <person name="Bobe J."/>
            <person name="Postlethwait J.H."/>
            <person name="Berthelot C."/>
            <person name="Roest Crollius H."/>
            <person name="Guiguen Y."/>
        </authorList>
    </citation>
    <scope>NUCLEOTIDE SEQUENCE</scope>
    <source>
        <strain evidence="2">WJC10195</strain>
    </source>
</reference>
<comment type="caution">
    <text evidence="2">The sequence shown here is derived from an EMBL/GenBank/DDBJ whole genome shotgun (WGS) entry which is preliminary data.</text>
</comment>
<feature type="compositionally biased region" description="Polar residues" evidence="1">
    <location>
        <begin position="60"/>
        <end position="79"/>
    </location>
</feature>
<evidence type="ECO:0000313" key="3">
    <source>
        <dbReference type="Proteomes" id="UP001152622"/>
    </source>
</evidence>
<dbReference type="AlphaFoldDB" id="A0A9Q1FAS5"/>
<accession>A0A9Q1FAS5</accession>
<organism evidence="2 3">
    <name type="scientific">Synaphobranchus kaupii</name>
    <name type="common">Kaup's arrowtooth eel</name>
    <dbReference type="NCBI Taxonomy" id="118154"/>
    <lineage>
        <taxon>Eukaryota</taxon>
        <taxon>Metazoa</taxon>
        <taxon>Chordata</taxon>
        <taxon>Craniata</taxon>
        <taxon>Vertebrata</taxon>
        <taxon>Euteleostomi</taxon>
        <taxon>Actinopterygii</taxon>
        <taxon>Neopterygii</taxon>
        <taxon>Teleostei</taxon>
        <taxon>Anguilliformes</taxon>
        <taxon>Synaphobranchidae</taxon>
        <taxon>Synaphobranchus</taxon>
    </lineage>
</organism>
<feature type="region of interest" description="Disordered" evidence="1">
    <location>
        <begin position="27"/>
        <end position="79"/>
    </location>
</feature>